<dbReference type="EMBL" id="CAUWAG010000003">
    <property type="protein sequence ID" value="CAJ2501063.1"/>
    <property type="molecule type" value="Genomic_DNA"/>
</dbReference>
<keyword evidence="3" id="KW-1185">Reference proteome</keyword>
<sequence length="140" mass="15424">MFSTKTAAGLLAVFSSILITPIRATPALIPRDAPEANATCQYWLPSTASEYTYKVTLDSTQDGGWCGGMWANLNNYKGQYNCEVRHNTQCPVDNPDANGNIHKVLEFSVNLACEDYMVADIIYWTTSPQVSPRCLEVSPP</sequence>
<gene>
    <name evidence="2" type="ORF">KHLLAP_LOCUS1531</name>
</gene>
<protein>
    <submittedName>
        <fullName evidence="2">Uu.00g039160.m01.CDS01</fullName>
    </submittedName>
</protein>
<accession>A0AAI8YDY4</accession>
<feature type="chain" id="PRO_5042583547" evidence="1">
    <location>
        <begin position="25"/>
        <end position="140"/>
    </location>
</feature>
<dbReference type="AlphaFoldDB" id="A0AAI8YDY4"/>
<evidence type="ECO:0000313" key="3">
    <source>
        <dbReference type="Proteomes" id="UP001295740"/>
    </source>
</evidence>
<comment type="caution">
    <text evidence="2">The sequence shown here is derived from an EMBL/GenBank/DDBJ whole genome shotgun (WGS) entry which is preliminary data.</text>
</comment>
<proteinExistence type="predicted"/>
<evidence type="ECO:0000313" key="2">
    <source>
        <dbReference type="EMBL" id="CAJ2501063.1"/>
    </source>
</evidence>
<reference evidence="2" key="1">
    <citation type="submission" date="2023-10" db="EMBL/GenBank/DDBJ databases">
        <authorList>
            <person name="Hackl T."/>
        </authorList>
    </citation>
    <scope>NUCLEOTIDE SEQUENCE</scope>
</reference>
<feature type="signal peptide" evidence="1">
    <location>
        <begin position="1"/>
        <end position="24"/>
    </location>
</feature>
<organism evidence="2 3">
    <name type="scientific">Anthostomella pinea</name>
    <dbReference type="NCBI Taxonomy" id="933095"/>
    <lineage>
        <taxon>Eukaryota</taxon>
        <taxon>Fungi</taxon>
        <taxon>Dikarya</taxon>
        <taxon>Ascomycota</taxon>
        <taxon>Pezizomycotina</taxon>
        <taxon>Sordariomycetes</taxon>
        <taxon>Xylariomycetidae</taxon>
        <taxon>Xylariales</taxon>
        <taxon>Xylariaceae</taxon>
        <taxon>Anthostomella</taxon>
    </lineage>
</organism>
<dbReference type="Proteomes" id="UP001295740">
    <property type="component" value="Unassembled WGS sequence"/>
</dbReference>
<evidence type="ECO:0000256" key="1">
    <source>
        <dbReference type="SAM" id="SignalP"/>
    </source>
</evidence>
<keyword evidence="1" id="KW-0732">Signal</keyword>
<name>A0AAI8YDY4_9PEZI</name>